<sequence>MPALFDTIARRWRAPRLRRSRGRRSTFVAPRDRVLARALR</sequence>
<organism evidence="1 2">
    <name type="scientific">Candidatus Microbacterium phytovorans</name>
    <dbReference type="NCBI Taxonomy" id="3121374"/>
    <lineage>
        <taxon>Bacteria</taxon>
        <taxon>Bacillati</taxon>
        <taxon>Actinomycetota</taxon>
        <taxon>Actinomycetes</taxon>
        <taxon>Micrococcales</taxon>
        <taxon>Microbacteriaceae</taxon>
        <taxon>Microbacterium</taxon>
    </lineage>
</organism>
<protein>
    <submittedName>
        <fullName evidence="1">Uncharacterized protein</fullName>
    </submittedName>
</protein>
<evidence type="ECO:0000313" key="2">
    <source>
        <dbReference type="Proteomes" id="UP001213972"/>
    </source>
</evidence>
<accession>A0AAJ5VZU2</accession>
<name>A0AAJ5VZU2_9MICO</name>
<dbReference type="AlphaFoldDB" id="A0AAJ5VZU2"/>
<dbReference type="Proteomes" id="UP001213972">
    <property type="component" value="Chromosome"/>
</dbReference>
<evidence type="ECO:0000313" key="1">
    <source>
        <dbReference type="EMBL" id="WEK12910.1"/>
    </source>
</evidence>
<reference evidence="1" key="1">
    <citation type="submission" date="2023-03" db="EMBL/GenBank/DDBJ databases">
        <title>Andean soil-derived lignocellulolytic bacterial consortium as a source of novel taxa and putative plastic-active enzymes.</title>
        <authorList>
            <person name="Diaz-Garcia L."/>
            <person name="Chuvochina M."/>
            <person name="Feuerriegel G."/>
            <person name="Bunk B."/>
            <person name="Sproer C."/>
            <person name="Streit W.R."/>
            <person name="Rodriguez L.M."/>
            <person name="Overmann J."/>
            <person name="Jimenez D.J."/>
        </authorList>
    </citation>
    <scope>NUCLEOTIDE SEQUENCE</scope>
    <source>
        <strain evidence="1">MAG 4610</strain>
    </source>
</reference>
<proteinExistence type="predicted"/>
<gene>
    <name evidence="1" type="ORF">P0Y48_10595</name>
</gene>
<dbReference type="EMBL" id="CP119321">
    <property type="protein sequence ID" value="WEK12910.1"/>
    <property type="molecule type" value="Genomic_DNA"/>
</dbReference>